<organism evidence="2 3">
    <name type="scientific">Microdochium trichocladiopsis</name>
    <dbReference type="NCBI Taxonomy" id="1682393"/>
    <lineage>
        <taxon>Eukaryota</taxon>
        <taxon>Fungi</taxon>
        <taxon>Dikarya</taxon>
        <taxon>Ascomycota</taxon>
        <taxon>Pezizomycotina</taxon>
        <taxon>Sordariomycetes</taxon>
        <taxon>Xylariomycetidae</taxon>
        <taxon>Xylariales</taxon>
        <taxon>Microdochiaceae</taxon>
        <taxon>Microdochium</taxon>
    </lineage>
</organism>
<comment type="caution">
    <text evidence="2">The sequence shown here is derived from an EMBL/GenBank/DDBJ whole genome shotgun (WGS) entry which is preliminary data.</text>
</comment>
<name>A0A9P8XSX1_9PEZI</name>
<evidence type="ECO:0000313" key="3">
    <source>
        <dbReference type="Proteomes" id="UP000756346"/>
    </source>
</evidence>
<protein>
    <recommendedName>
        <fullName evidence="4">Secreted protein</fullName>
    </recommendedName>
</protein>
<dbReference type="Proteomes" id="UP000756346">
    <property type="component" value="Unassembled WGS sequence"/>
</dbReference>
<keyword evidence="1" id="KW-0732">Signal</keyword>
<evidence type="ECO:0008006" key="4">
    <source>
        <dbReference type="Google" id="ProtNLM"/>
    </source>
</evidence>
<proteinExistence type="predicted"/>
<dbReference type="GeneID" id="70185168"/>
<gene>
    <name evidence="2" type="ORF">B0I36DRAFT_336924</name>
</gene>
<dbReference type="AlphaFoldDB" id="A0A9P8XSX1"/>
<feature type="signal peptide" evidence="1">
    <location>
        <begin position="1"/>
        <end position="20"/>
    </location>
</feature>
<accession>A0A9P8XSX1</accession>
<keyword evidence="3" id="KW-1185">Reference proteome</keyword>
<sequence length="97" mass="10454">MLTVLLILVVSAVAGSSAEAESPPPSTLPAIRITALFPNLLDSDDSGQKATKNGSNPTCMVLTRLCHDANFKKQKQQVVYKALSWDAKRRLLQSTSV</sequence>
<evidence type="ECO:0000313" key="2">
    <source>
        <dbReference type="EMBL" id="KAH7016156.1"/>
    </source>
</evidence>
<dbReference type="EMBL" id="JAGTJQ010000012">
    <property type="protein sequence ID" value="KAH7016156.1"/>
    <property type="molecule type" value="Genomic_DNA"/>
</dbReference>
<reference evidence="2" key="1">
    <citation type="journal article" date="2021" name="Nat. Commun.">
        <title>Genetic determinants of endophytism in the Arabidopsis root mycobiome.</title>
        <authorList>
            <person name="Mesny F."/>
            <person name="Miyauchi S."/>
            <person name="Thiergart T."/>
            <person name="Pickel B."/>
            <person name="Atanasova L."/>
            <person name="Karlsson M."/>
            <person name="Huettel B."/>
            <person name="Barry K.W."/>
            <person name="Haridas S."/>
            <person name="Chen C."/>
            <person name="Bauer D."/>
            <person name="Andreopoulos W."/>
            <person name="Pangilinan J."/>
            <person name="LaButti K."/>
            <person name="Riley R."/>
            <person name="Lipzen A."/>
            <person name="Clum A."/>
            <person name="Drula E."/>
            <person name="Henrissat B."/>
            <person name="Kohler A."/>
            <person name="Grigoriev I.V."/>
            <person name="Martin F.M."/>
            <person name="Hacquard S."/>
        </authorList>
    </citation>
    <scope>NUCLEOTIDE SEQUENCE</scope>
    <source>
        <strain evidence="2">MPI-CAGE-CH-0230</strain>
    </source>
</reference>
<dbReference type="RefSeq" id="XP_046005780.1">
    <property type="nucleotide sequence ID" value="XM_046155622.1"/>
</dbReference>
<feature type="chain" id="PRO_5040190794" description="Secreted protein" evidence="1">
    <location>
        <begin position="21"/>
        <end position="97"/>
    </location>
</feature>
<evidence type="ECO:0000256" key="1">
    <source>
        <dbReference type="SAM" id="SignalP"/>
    </source>
</evidence>